<dbReference type="FunFam" id="3.40.50.300:FF:000546">
    <property type="entry name" value="Transcription-repair-coupling factor"/>
    <property type="match status" value="1"/>
</dbReference>
<dbReference type="NCBIfam" id="TIGR00580">
    <property type="entry name" value="mfd"/>
    <property type="match status" value="1"/>
</dbReference>
<dbReference type="SMART" id="SM01058">
    <property type="entry name" value="CarD_TRCF"/>
    <property type="match status" value="1"/>
</dbReference>
<dbReference type="PROSITE" id="PS51192">
    <property type="entry name" value="HELICASE_ATP_BIND_1"/>
    <property type="match status" value="1"/>
</dbReference>
<evidence type="ECO:0000313" key="12">
    <source>
        <dbReference type="EMBL" id="KKL48167.1"/>
    </source>
</evidence>
<dbReference type="GO" id="GO:0003678">
    <property type="term" value="F:DNA helicase activity"/>
    <property type="evidence" value="ECO:0007669"/>
    <property type="project" value="TreeGrafter"/>
</dbReference>
<keyword evidence="4" id="KW-0227">DNA damage</keyword>
<dbReference type="Gene3D" id="3.90.1150.50">
    <property type="entry name" value="Transcription-repair-coupling factor, D7 domain"/>
    <property type="match status" value="1"/>
</dbReference>
<dbReference type="Pfam" id="PF00271">
    <property type="entry name" value="Helicase_C"/>
    <property type="match status" value="1"/>
</dbReference>
<dbReference type="InterPro" id="IPR003711">
    <property type="entry name" value="CarD-like/TRCF_RID"/>
</dbReference>
<keyword evidence="5" id="KW-0378">Hydrolase</keyword>
<keyword evidence="6" id="KW-0347">Helicase</keyword>
<feature type="non-terminal residue" evidence="12">
    <location>
        <position position="1"/>
    </location>
</feature>
<keyword evidence="3" id="KW-0547">Nucleotide-binding</keyword>
<dbReference type="Pfam" id="PF03461">
    <property type="entry name" value="TRCF"/>
    <property type="match status" value="1"/>
</dbReference>
<name>A0A0F9FAM4_9ZZZZ</name>
<feature type="non-terminal residue" evidence="12">
    <location>
        <position position="564"/>
    </location>
</feature>
<reference evidence="12" key="1">
    <citation type="journal article" date="2015" name="Nature">
        <title>Complex archaea that bridge the gap between prokaryotes and eukaryotes.</title>
        <authorList>
            <person name="Spang A."/>
            <person name="Saw J.H."/>
            <person name="Jorgensen S.L."/>
            <person name="Zaremba-Niedzwiedzka K."/>
            <person name="Martijn J."/>
            <person name="Lind A.E."/>
            <person name="van Eijk R."/>
            <person name="Schleper C."/>
            <person name="Guy L."/>
            <person name="Ettema T.J."/>
        </authorList>
    </citation>
    <scope>NUCLEOTIDE SEQUENCE</scope>
</reference>
<dbReference type="SMART" id="SM00487">
    <property type="entry name" value="DEXDc"/>
    <property type="match status" value="1"/>
</dbReference>
<proteinExistence type="inferred from homology"/>
<dbReference type="InterPro" id="IPR011545">
    <property type="entry name" value="DEAD/DEAH_box_helicase_dom"/>
</dbReference>
<dbReference type="PANTHER" id="PTHR47964:SF1">
    <property type="entry name" value="ATP-DEPENDENT DNA HELICASE HOMOLOG RECG, CHLOROPLASTIC"/>
    <property type="match status" value="1"/>
</dbReference>
<sequence>KLNGASNDYLLIIYRDNDKLYLPVDCMNMVRKYVGVDNFHPVLDKMGGKSWERIKKRIKRSAEKIAGELLKLYAARKVKKGYAFGSPDTYFRDFEAAFPFEETNDQLKAIEDVLEDMAKPTAMDRLVCGDVGYGKTEVALRASYMAANDGKQVAILVPTTVLAEQHYATFSKRFEPYPIHVNCLSRFRPPSEQRSIIHDLKTGELDIVIGTHRLLQKDVSFKDLGLIIMDEEQRFGVKHKEKLKKMRNTVDVLALTATPIPRTLHISLMGIRDISIISTPPEQRHSIITYISEMDDALVSEAIRKELNRKGQIFFVHNNIKTISAMAKYLKELVPEVKLGVAHGRLDGDDLEKVMMSFLCREIDLLVCTTIIEAGLDIPSANTILVNRADRFGLGQIYQLRGRVGRAEEQAYAYLFIPKESLLGIDAQKRLKVLMEHSDLGSGFQIAMSDLEIRGGGTVLGASQSGHIAAVGYDMFLQLMENAMAELKGDPLPKALEPEIHLDLPAYLPETYIPDIDQRLSAYRRLTKVTEFNEISDFKGELIDRFGALPREAVNLLSKVLLRV</sequence>
<dbReference type="GO" id="GO:0005524">
    <property type="term" value="F:ATP binding"/>
    <property type="evidence" value="ECO:0007669"/>
    <property type="project" value="UniProtKB-KW"/>
</dbReference>
<evidence type="ECO:0000256" key="7">
    <source>
        <dbReference type="ARBA" id="ARBA00022840"/>
    </source>
</evidence>
<protein>
    <recommendedName>
        <fullName evidence="13">Transcription-repair coupling factor</fullName>
    </recommendedName>
</protein>
<dbReference type="SUPFAM" id="SSF143517">
    <property type="entry name" value="TRCF domain-like"/>
    <property type="match status" value="1"/>
</dbReference>
<dbReference type="PANTHER" id="PTHR47964">
    <property type="entry name" value="ATP-DEPENDENT DNA HELICASE HOMOLOG RECG, CHLOROPLASTIC"/>
    <property type="match status" value="1"/>
</dbReference>
<dbReference type="Gene3D" id="2.40.10.170">
    <property type="match status" value="1"/>
</dbReference>
<comment type="subcellular location">
    <subcellularLocation>
        <location evidence="1">Cytoplasm</location>
    </subcellularLocation>
</comment>
<dbReference type="InterPro" id="IPR005118">
    <property type="entry name" value="TRCF_C"/>
</dbReference>
<dbReference type="SUPFAM" id="SSF52540">
    <property type="entry name" value="P-loop containing nucleoside triphosphate hydrolases"/>
    <property type="match status" value="2"/>
</dbReference>
<keyword evidence="7" id="KW-0067">ATP-binding</keyword>
<evidence type="ECO:0000256" key="4">
    <source>
        <dbReference type="ARBA" id="ARBA00022763"/>
    </source>
</evidence>
<dbReference type="SMART" id="SM00490">
    <property type="entry name" value="HELICc"/>
    <property type="match status" value="1"/>
</dbReference>
<dbReference type="GO" id="GO:0003684">
    <property type="term" value="F:damaged DNA binding"/>
    <property type="evidence" value="ECO:0007669"/>
    <property type="project" value="InterPro"/>
</dbReference>
<dbReference type="InterPro" id="IPR004576">
    <property type="entry name" value="Mfd"/>
</dbReference>
<evidence type="ECO:0000256" key="6">
    <source>
        <dbReference type="ARBA" id="ARBA00022806"/>
    </source>
</evidence>
<evidence type="ECO:0000256" key="1">
    <source>
        <dbReference type="ARBA" id="ARBA00004496"/>
    </source>
</evidence>
<feature type="domain" description="Helicase ATP-binding" evidence="10">
    <location>
        <begin position="116"/>
        <end position="277"/>
    </location>
</feature>
<evidence type="ECO:0008006" key="13">
    <source>
        <dbReference type="Google" id="ProtNLM"/>
    </source>
</evidence>
<dbReference type="SMART" id="SM00982">
    <property type="entry name" value="TRCF"/>
    <property type="match status" value="1"/>
</dbReference>
<evidence type="ECO:0000256" key="3">
    <source>
        <dbReference type="ARBA" id="ARBA00022741"/>
    </source>
</evidence>
<keyword evidence="8" id="KW-0238">DNA-binding</keyword>
<keyword evidence="9" id="KW-0234">DNA repair</keyword>
<dbReference type="GO" id="GO:0005737">
    <property type="term" value="C:cytoplasm"/>
    <property type="evidence" value="ECO:0007669"/>
    <property type="project" value="UniProtKB-SubCell"/>
</dbReference>
<dbReference type="InterPro" id="IPR027417">
    <property type="entry name" value="P-loop_NTPase"/>
</dbReference>
<dbReference type="PROSITE" id="PS51194">
    <property type="entry name" value="HELICASE_CTER"/>
    <property type="match status" value="1"/>
</dbReference>
<comment type="caution">
    <text evidence="12">The sequence shown here is derived from an EMBL/GenBank/DDBJ whole genome shotgun (WGS) entry which is preliminary data.</text>
</comment>
<keyword evidence="2" id="KW-0963">Cytoplasm</keyword>
<dbReference type="InterPro" id="IPR014001">
    <property type="entry name" value="Helicase_ATP-bd"/>
</dbReference>
<dbReference type="InterPro" id="IPR037235">
    <property type="entry name" value="TRCF-like_C_D7"/>
</dbReference>
<dbReference type="HAMAP" id="MF_00969">
    <property type="entry name" value="TRCF"/>
    <property type="match status" value="1"/>
</dbReference>
<dbReference type="AlphaFoldDB" id="A0A0F9FAM4"/>
<evidence type="ECO:0000256" key="2">
    <source>
        <dbReference type="ARBA" id="ARBA00022490"/>
    </source>
</evidence>
<dbReference type="CDD" id="cd17991">
    <property type="entry name" value="DEXHc_TRCF"/>
    <property type="match status" value="1"/>
</dbReference>
<feature type="domain" description="Helicase C-terminal" evidence="11">
    <location>
        <begin position="290"/>
        <end position="452"/>
    </location>
</feature>
<dbReference type="InterPro" id="IPR047112">
    <property type="entry name" value="RecG/Mfd"/>
</dbReference>
<dbReference type="EMBL" id="LAZR01033411">
    <property type="protein sequence ID" value="KKL48167.1"/>
    <property type="molecule type" value="Genomic_DNA"/>
</dbReference>
<evidence type="ECO:0000256" key="8">
    <source>
        <dbReference type="ARBA" id="ARBA00023125"/>
    </source>
</evidence>
<evidence type="ECO:0000259" key="11">
    <source>
        <dbReference type="PROSITE" id="PS51194"/>
    </source>
</evidence>
<accession>A0A0F9FAM4</accession>
<dbReference type="InterPro" id="IPR001650">
    <property type="entry name" value="Helicase_C-like"/>
</dbReference>
<dbReference type="Pfam" id="PF02559">
    <property type="entry name" value="CarD_TRCF_RID"/>
    <property type="match status" value="1"/>
</dbReference>
<evidence type="ECO:0000256" key="5">
    <source>
        <dbReference type="ARBA" id="ARBA00022801"/>
    </source>
</evidence>
<dbReference type="GO" id="GO:0006281">
    <property type="term" value="P:DNA repair"/>
    <property type="evidence" value="ECO:0007669"/>
    <property type="project" value="UniProtKB-KW"/>
</dbReference>
<dbReference type="Pfam" id="PF00270">
    <property type="entry name" value="DEAD"/>
    <property type="match status" value="1"/>
</dbReference>
<organism evidence="12">
    <name type="scientific">marine sediment metagenome</name>
    <dbReference type="NCBI Taxonomy" id="412755"/>
    <lineage>
        <taxon>unclassified sequences</taxon>
        <taxon>metagenomes</taxon>
        <taxon>ecological metagenomes</taxon>
    </lineage>
</organism>
<dbReference type="Gene3D" id="3.40.50.300">
    <property type="entry name" value="P-loop containing nucleotide triphosphate hydrolases"/>
    <property type="match status" value="2"/>
</dbReference>
<evidence type="ECO:0000259" key="10">
    <source>
        <dbReference type="PROSITE" id="PS51192"/>
    </source>
</evidence>
<evidence type="ECO:0000256" key="9">
    <source>
        <dbReference type="ARBA" id="ARBA00023204"/>
    </source>
</evidence>
<dbReference type="GO" id="GO:0016787">
    <property type="term" value="F:hydrolase activity"/>
    <property type="evidence" value="ECO:0007669"/>
    <property type="project" value="UniProtKB-KW"/>
</dbReference>
<gene>
    <name evidence="12" type="ORF">LCGC14_2328240</name>
</gene>